<organism evidence="3 4">
    <name type="scientific">Sinanaerobacter chloroacetimidivorans</name>
    <dbReference type="NCBI Taxonomy" id="2818044"/>
    <lineage>
        <taxon>Bacteria</taxon>
        <taxon>Bacillati</taxon>
        <taxon>Bacillota</taxon>
        <taxon>Clostridia</taxon>
        <taxon>Peptostreptococcales</taxon>
        <taxon>Anaerovoracaceae</taxon>
        <taxon>Sinanaerobacter</taxon>
    </lineage>
</organism>
<accession>A0A8J8B5J6</accession>
<protein>
    <submittedName>
        <fullName evidence="3">YdcF family protein</fullName>
    </submittedName>
</protein>
<dbReference type="CDD" id="cd06259">
    <property type="entry name" value="YdcF-like"/>
    <property type="match status" value="1"/>
</dbReference>
<feature type="transmembrane region" description="Helical" evidence="1">
    <location>
        <begin position="7"/>
        <end position="28"/>
    </location>
</feature>
<reference evidence="3" key="2">
    <citation type="submission" date="2021-04" db="EMBL/GenBank/DDBJ databases">
        <authorList>
            <person name="Liu J."/>
        </authorList>
    </citation>
    <scope>NUCLEOTIDE SEQUENCE</scope>
    <source>
        <strain evidence="3">BAD-6</strain>
    </source>
</reference>
<dbReference type="EMBL" id="JAGSND010000026">
    <property type="protein sequence ID" value="MBR0600400.1"/>
    <property type="molecule type" value="Genomic_DNA"/>
</dbReference>
<reference evidence="3" key="1">
    <citation type="submission" date="2021-04" db="EMBL/GenBank/DDBJ databases">
        <title>Sinoanaerobacter chloroacetimidivorans sp. nov., an obligate anaerobic bacterium isolated from anaerobic sludge.</title>
        <authorList>
            <person name="Bao Y."/>
        </authorList>
    </citation>
    <scope>NUCLEOTIDE SEQUENCE</scope>
    <source>
        <strain evidence="3">BAD-6</strain>
    </source>
</reference>
<dbReference type="InterPro" id="IPR003848">
    <property type="entry name" value="DUF218"/>
</dbReference>
<dbReference type="PANTHER" id="PTHR30336">
    <property type="entry name" value="INNER MEMBRANE PROTEIN, PROBABLE PERMEASE"/>
    <property type="match status" value="1"/>
</dbReference>
<name>A0A8J8B5J6_9FIRM</name>
<evidence type="ECO:0000313" key="3">
    <source>
        <dbReference type="EMBL" id="MBR0600400.1"/>
    </source>
</evidence>
<comment type="caution">
    <text evidence="3">The sequence shown here is derived from an EMBL/GenBank/DDBJ whole genome shotgun (WGS) entry which is preliminary data.</text>
</comment>
<evidence type="ECO:0000313" key="4">
    <source>
        <dbReference type="Proteomes" id="UP000675664"/>
    </source>
</evidence>
<dbReference type="RefSeq" id="WP_227020516.1">
    <property type="nucleotide sequence ID" value="NZ_JAGSND010000026.1"/>
</dbReference>
<keyword evidence="1" id="KW-0812">Transmembrane</keyword>
<sequence>MKKYKRVISILVSIFLIWFVIHTLIITIDGLNDDLGKSDVVVVLGNKIEPNGTPSVRLQGRLNKAIELYEKGYFDYIIVSGGFGKEGYSEAIVMKEYLLEKGISSDCIMVDEEGNDTYSTAKNTKKIMDQRGFHTVTVISQFYHITRTRLAFHKAGLDDVYTVHSTSYEARDIYSLIREFPAYYKYLMI</sequence>
<dbReference type="PANTHER" id="PTHR30336:SF20">
    <property type="entry name" value="DUF218 DOMAIN-CONTAINING PROTEIN"/>
    <property type="match status" value="1"/>
</dbReference>
<dbReference type="AlphaFoldDB" id="A0A8J8B5J6"/>
<proteinExistence type="predicted"/>
<dbReference type="InterPro" id="IPR014729">
    <property type="entry name" value="Rossmann-like_a/b/a_fold"/>
</dbReference>
<evidence type="ECO:0000256" key="1">
    <source>
        <dbReference type="SAM" id="Phobius"/>
    </source>
</evidence>
<dbReference type="Gene3D" id="3.40.50.620">
    <property type="entry name" value="HUPs"/>
    <property type="match status" value="1"/>
</dbReference>
<dbReference type="Pfam" id="PF02698">
    <property type="entry name" value="DUF218"/>
    <property type="match status" value="1"/>
</dbReference>
<keyword evidence="4" id="KW-1185">Reference proteome</keyword>
<dbReference type="Proteomes" id="UP000675664">
    <property type="component" value="Unassembled WGS sequence"/>
</dbReference>
<dbReference type="GO" id="GO:0005886">
    <property type="term" value="C:plasma membrane"/>
    <property type="evidence" value="ECO:0007669"/>
    <property type="project" value="TreeGrafter"/>
</dbReference>
<dbReference type="InterPro" id="IPR051599">
    <property type="entry name" value="Cell_Envelope_Assoc"/>
</dbReference>
<keyword evidence="1" id="KW-1133">Transmembrane helix</keyword>
<feature type="domain" description="DUF218" evidence="2">
    <location>
        <begin position="39"/>
        <end position="179"/>
    </location>
</feature>
<gene>
    <name evidence="3" type="ORF">KCX82_21255</name>
</gene>
<keyword evidence="1" id="KW-0472">Membrane</keyword>
<evidence type="ECO:0000259" key="2">
    <source>
        <dbReference type="Pfam" id="PF02698"/>
    </source>
</evidence>